<dbReference type="GO" id="GO:0005391">
    <property type="term" value="F:P-type sodium:potassium-exchanging transporter activity"/>
    <property type="evidence" value="ECO:0007669"/>
    <property type="project" value="TreeGrafter"/>
</dbReference>
<dbReference type="Gene3D" id="3.40.1110.10">
    <property type="entry name" value="Calcium-transporting ATPase, cytoplasmic domain N"/>
    <property type="match status" value="1"/>
</dbReference>
<keyword evidence="16" id="KW-1185">Reference proteome</keyword>
<evidence type="ECO:0000256" key="2">
    <source>
        <dbReference type="ARBA" id="ARBA00005675"/>
    </source>
</evidence>
<comment type="similarity">
    <text evidence="2">Belongs to the cation transport ATPase (P-type) (TC 3.A.3) family. Type IIA subfamily.</text>
</comment>
<dbReference type="SUPFAM" id="SSF81660">
    <property type="entry name" value="Metal cation-transporting ATPase, ATP-binding domain N"/>
    <property type="match status" value="1"/>
</dbReference>
<evidence type="ECO:0000256" key="8">
    <source>
        <dbReference type="ARBA" id="ARBA00022842"/>
    </source>
</evidence>
<keyword evidence="7" id="KW-0067">ATP-binding</keyword>
<feature type="domain" description="Cation-transporting P-type ATPase N-terminal" evidence="14">
    <location>
        <begin position="133"/>
        <end position="207"/>
    </location>
</feature>
<dbReference type="InterPro" id="IPR044492">
    <property type="entry name" value="P_typ_ATPase_HD_dom"/>
</dbReference>
<comment type="subcellular location">
    <subcellularLocation>
        <location evidence="1">Cell membrane</location>
        <topology evidence="1">Multi-pass membrane protein</topology>
    </subcellularLocation>
</comment>
<evidence type="ECO:0000256" key="4">
    <source>
        <dbReference type="ARBA" id="ARBA00022553"/>
    </source>
</evidence>
<dbReference type="Proteomes" id="UP000198744">
    <property type="component" value="Unassembled WGS sequence"/>
</dbReference>
<feature type="region of interest" description="Disordered" evidence="12">
    <location>
        <begin position="89"/>
        <end position="110"/>
    </location>
</feature>
<dbReference type="SFLD" id="SFLDG00002">
    <property type="entry name" value="C1.7:_P-type_atpase_like"/>
    <property type="match status" value="1"/>
</dbReference>
<dbReference type="InterPro" id="IPR050510">
    <property type="entry name" value="Cation_transp_ATPase_P-type"/>
</dbReference>
<dbReference type="PROSITE" id="PS00154">
    <property type="entry name" value="ATPASE_E1_E2"/>
    <property type="match status" value="1"/>
</dbReference>
<evidence type="ECO:0000256" key="5">
    <source>
        <dbReference type="ARBA" id="ARBA00022692"/>
    </source>
</evidence>
<dbReference type="InterPro" id="IPR059000">
    <property type="entry name" value="ATPase_P-type_domA"/>
</dbReference>
<dbReference type="RefSeq" id="WP_093883028.1">
    <property type="nucleotide sequence ID" value="NZ_FOBS01000008.1"/>
</dbReference>
<dbReference type="SFLD" id="SFLDF00027">
    <property type="entry name" value="p-type_atpase"/>
    <property type="match status" value="1"/>
</dbReference>
<dbReference type="GO" id="GO:0016887">
    <property type="term" value="F:ATP hydrolysis activity"/>
    <property type="evidence" value="ECO:0007669"/>
    <property type="project" value="InterPro"/>
</dbReference>
<evidence type="ECO:0000313" key="16">
    <source>
        <dbReference type="Proteomes" id="UP000198744"/>
    </source>
</evidence>
<dbReference type="EMBL" id="FOBS01000008">
    <property type="protein sequence ID" value="SEM25340.1"/>
    <property type="molecule type" value="Genomic_DNA"/>
</dbReference>
<keyword evidence="5 13" id="KW-0812">Transmembrane</keyword>
<dbReference type="PANTHER" id="PTHR43294">
    <property type="entry name" value="SODIUM/POTASSIUM-TRANSPORTING ATPASE SUBUNIT ALPHA"/>
    <property type="match status" value="1"/>
</dbReference>
<reference evidence="15 16" key="1">
    <citation type="submission" date="2016-10" db="EMBL/GenBank/DDBJ databases">
        <authorList>
            <person name="de Groot N.N."/>
        </authorList>
    </citation>
    <scope>NUCLEOTIDE SEQUENCE [LARGE SCALE GENOMIC DNA]</scope>
    <source>
        <strain evidence="15 16">DSM 8423</strain>
    </source>
</reference>
<dbReference type="PANTHER" id="PTHR43294:SF21">
    <property type="entry name" value="CATION TRANSPORTING ATPASE"/>
    <property type="match status" value="1"/>
</dbReference>
<dbReference type="InterPro" id="IPR023214">
    <property type="entry name" value="HAD_sf"/>
</dbReference>
<evidence type="ECO:0000313" key="15">
    <source>
        <dbReference type="EMBL" id="SEM25340.1"/>
    </source>
</evidence>
<keyword evidence="11 13" id="KW-0472">Membrane</keyword>
<keyword evidence="10 13" id="KW-1133">Transmembrane helix</keyword>
<evidence type="ECO:0000256" key="1">
    <source>
        <dbReference type="ARBA" id="ARBA00004651"/>
    </source>
</evidence>
<dbReference type="Gene3D" id="2.70.150.10">
    <property type="entry name" value="Calcium-transporting ATPase, cytoplasmic transduction domain A"/>
    <property type="match status" value="1"/>
</dbReference>
<dbReference type="SFLD" id="SFLDS00003">
    <property type="entry name" value="Haloacid_Dehalogenase"/>
    <property type="match status" value="1"/>
</dbReference>
<keyword evidence="9" id="KW-1278">Translocase</keyword>
<dbReference type="Pfam" id="PF13246">
    <property type="entry name" value="Cation_ATPase"/>
    <property type="match status" value="1"/>
</dbReference>
<dbReference type="SUPFAM" id="SSF81665">
    <property type="entry name" value="Calcium ATPase, transmembrane domain M"/>
    <property type="match status" value="1"/>
</dbReference>
<sequence length="1029" mass="110443">MRQAVHPVHICVKGRARYEVEGLYRSKPLKNYLAAHFSTGDGITCVSISSLTGTILVHFDDRNHTPSSISTLISVLVLEYGKTNPIETDDWKKNHVNPPRRLHERSKNGAAGLASKKKARALIIHADEQKSIDWHRMSPEEVLLEFGTSGFSGLSHESAKKNFAKYGPNMLPESVPRSGFDIFIEQFKSLPVVMLGVAAGIAILTAEVVHAATIAAVVGINATIGYATESSSEKTIHSLKRLVRATAEVIREGIVCRVGADEVVPGDLLALRPGHYVAADARLISAKRLSIDESTLTGESMPVVKNVEPILVRDVPLGDRNNMVYMGTLVTGGQGLAVVISTGKFTEIGKIQTMAGEATAPETPMARQLDQLGRQLVGISSAVCIGVFGIGILRGYGFLQMLSLSISLAVAAVPEGLPTVSTTTLTLGIRRMRKLNVLIRHLEAVETLGSVRTICLDKTGTLTLNSMSVKVIVAGENRLVVSEGKFHGSGNSEVAPYANRELLTLIHVSVLCNESELGGEKGNYILSGSSTENALIITALGAGIDVAHLRQSYPREMISHRSEDRNYMYTVHSRNGNGGDHGDGGNGRLITLKGSPDEVISLCNWRMIDGTLLQMTDDDRLDLEMENERLAGEALRVLGVAFCILEGNASSFGHTLDFRENLVWLGLVGMADPVRPGMKDIIDQFQGSGIDTVMITGDQSPTAYAVGRELSLSKTEHLEILDSTQFSGISPEVMTALCEKVHVFSRVSPAHKLQIVQALQKAGRVVAMTGDGINDGPALKAADVGIAMGKTGTDVAREVADVVLEDDNLETMIVAISQGRTIYNNTRKAIHYLTSSNFSEIMILSVAIAAGMGQPINSMQLLWINLITDIFPGLALALEPPEPDVLRKPPRNTEDPIMKAADMKRIAFEGASLTAGTLGAYGYGLWRYGMGPQAGTLAFCTLSMGQLLHALSCRSEHHSLFSKTKLPPNSFLRFTLLGSMTLQAATFFIPGLRGLLGLTPISLIDAAVIAGGSVLPLLVNETTKTGSAQ</sequence>
<dbReference type="Pfam" id="PF00689">
    <property type="entry name" value="Cation_ATPase_C"/>
    <property type="match status" value="1"/>
</dbReference>
<keyword evidence="6" id="KW-0547">Nucleotide-binding</keyword>
<dbReference type="InterPro" id="IPR018303">
    <property type="entry name" value="ATPase_P-typ_P_site"/>
</dbReference>
<feature type="compositionally biased region" description="Basic residues" evidence="12">
    <location>
        <begin position="94"/>
        <end position="104"/>
    </location>
</feature>
<dbReference type="InterPro" id="IPR006068">
    <property type="entry name" value="ATPase_P-typ_cation-transptr_C"/>
</dbReference>
<dbReference type="PRINTS" id="PR00120">
    <property type="entry name" value="HATPASE"/>
</dbReference>
<dbReference type="InterPro" id="IPR036412">
    <property type="entry name" value="HAD-like_sf"/>
</dbReference>
<dbReference type="Gene3D" id="3.40.50.1000">
    <property type="entry name" value="HAD superfamily/HAD-like"/>
    <property type="match status" value="1"/>
</dbReference>
<dbReference type="Pfam" id="PF00122">
    <property type="entry name" value="E1-E2_ATPase"/>
    <property type="match status" value="1"/>
</dbReference>
<dbReference type="InterPro" id="IPR023298">
    <property type="entry name" value="ATPase_P-typ_TM_dom_sf"/>
</dbReference>
<dbReference type="GO" id="GO:0005524">
    <property type="term" value="F:ATP binding"/>
    <property type="evidence" value="ECO:0007669"/>
    <property type="project" value="UniProtKB-KW"/>
</dbReference>
<gene>
    <name evidence="15" type="ORF">SAMN04489760_10822</name>
</gene>
<name>A0A1H7WUQ6_9BACT</name>
<keyword evidence="3" id="KW-1003">Cell membrane</keyword>
<dbReference type="GO" id="GO:0005886">
    <property type="term" value="C:plasma membrane"/>
    <property type="evidence" value="ECO:0007669"/>
    <property type="project" value="UniProtKB-SubCell"/>
</dbReference>
<keyword evidence="4" id="KW-0597">Phosphoprotein</keyword>
<dbReference type="InterPro" id="IPR004014">
    <property type="entry name" value="ATPase_P-typ_cation-transptr_N"/>
</dbReference>
<dbReference type="GO" id="GO:1902600">
    <property type="term" value="P:proton transmembrane transport"/>
    <property type="evidence" value="ECO:0007669"/>
    <property type="project" value="TreeGrafter"/>
</dbReference>
<organism evidence="15 16">
    <name type="scientific">Syntrophus gentianae</name>
    <dbReference type="NCBI Taxonomy" id="43775"/>
    <lineage>
        <taxon>Bacteria</taxon>
        <taxon>Pseudomonadati</taxon>
        <taxon>Thermodesulfobacteriota</taxon>
        <taxon>Syntrophia</taxon>
        <taxon>Syntrophales</taxon>
        <taxon>Syntrophaceae</taxon>
        <taxon>Syntrophus</taxon>
    </lineage>
</organism>
<evidence type="ECO:0000256" key="11">
    <source>
        <dbReference type="ARBA" id="ARBA00023136"/>
    </source>
</evidence>
<dbReference type="GO" id="GO:0036376">
    <property type="term" value="P:sodium ion export across plasma membrane"/>
    <property type="evidence" value="ECO:0007669"/>
    <property type="project" value="TreeGrafter"/>
</dbReference>
<dbReference type="SUPFAM" id="SSF56784">
    <property type="entry name" value="HAD-like"/>
    <property type="match status" value="1"/>
</dbReference>
<evidence type="ECO:0000256" key="12">
    <source>
        <dbReference type="SAM" id="MobiDB-lite"/>
    </source>
</evidence>
<evidence type="ECO:0000256" key="9">
    <source>
        <dbReference type="ARBA" id="ARBA00022967"/>
    </source>
</evidence>
<protein>
    <submittedName>
        <fullName evidence="15">Ca2+-transporting ATPase</fullName>
    </submittedName>
</protein>
<feature type="transmembrane region" description="Helical" evidence="13">
    <location>
        <begin position="376"/>
        <end position="396"/>
    </location>
</feature>
<evidence type="ECO:0000256" key="13">
    <source>
        <dbReference type="SAM" id="Phobius"/>
    </source>
</evidence>
<dbReference type="InterPro" id="IPR001757">
    <property type="entry name" value="P_typ_ATPase"/>
</dbReference>
<proteinExistence type="inferred from homology"/>
<dbReference type="Gene3D" id="1.20.1110.10">
    <property type="entry name" value="Calcium-transporting ATPase, transmembrane domain"/>
    <property type="match status" value="1"/>
</dbReference>
<dbReference type="Pfam" id="PF00690">
    <property type="entry name" value="Cation_ATPase_N"/>
    <property type="match status" value="1"/>
</dbReference>
<evidence type="ECO:0000256" key="6">
    <source>
        <dbReference type="ARBA" id="ARBA00022741"/>
    </source>
</evidence>
<evidence type="ECO:0000256" key="7">
    <source>
        <dbReference type="ARBA" id="ARBA00022840"/>
    </source>
</evidence>
<dbReference type="PRINTS" id="PR00119">
    <property type="entry name" value="CATATPASE"/>
</dbReference>
<evidence type="ECO:0000256" key="3">
    <source>
        <dbReference type="ARBA" id="ARBA00022475"/>
    </source>
</evidence>
<keyword evidence="8" id="KW-0460">Magnesium</keyword>
<dbReference type="GO" id="GO:0030007">
    <property type="term" value="P:intracellular potassium ion homeostasis"/>
    <property type="evidence" value="ECO:0007669"/>
    <property type="project" value="TreeGrafter"/>
</dbReference>
<dbReference type="InterPro" id="IPR008250">
    <property type="entry name" value="ATPase_P-typ_transduc_dom_A_sf"/>
</dbReference>
<evidence type="ECO:0000259" key="14">
    <source>
        <dbReference type="SMART" id="SM00831"/>
    </source>
</evidence>
<dbReference type="GO" id="GO:1990573">
    <property type="term" value="P:potassium ion import across plasma membrane"/>
    <property type="evidence" value="ECO:0007669"/>
    <property type="project" value="TreeGrafter"/>
</dbReference>
<dbReference type="InterPro" id="IPR023299">
    <property type="entry name" value="ATPase_P-typ_cyto_dom_N"/>
</dbReference>
<evidence type="ECO:0000256" key="10">
    <source>
        <dbReference type="ARBA" id="ARBA00022989"/>
    </source>
</evidence>
<dbReference type="AlphaFoldDB" id="A0A1H7WUQ6"/>
<dbReference type="STRING" id="43775.SAMN04489760_10822"/>
<accession>A0A1H7WUQ6</accession>
<dbReference type="SMART" id="SM00831">
    <property type="entry name" value="Cation_ATPase_N"/>
    <property type="match status" value="1"/>
</dbReference>
<dbReference type="SUPFAM" id="SSF81653">
    <property type="entry name" value="Calcium ATPase, transduction domain A"/>
    <property type="match status" value="1"/>
</dbReference>
<dbReference type="FunFam" id="2.70.150.10:FF:000160">
    <property type="entry name" value="Sarcoplasmic/endoplasmic reticulum calcium ATPase 1"/>
    <property type="match status" value="1"/>
</dbReference>
<dbReference type="NCBIfam" id="TIGR01494">
    <property type="entry name" value="ATPase_P-type"/>
    <property type="match status" value="2"/>
</dbReference>
<dbReference type="GO" id="GO:0006883">
    <property type="term" value="P:intracellular sodium ion homeostasis"/>
    <property type="evidence" value="ECO:0007669"/>
    <property type="project" value="TreeGrafter"/>
</dbReference>